<evidence type="ECO:0000256" key="5">
    <source>
        <dbReference type="ARBA" id="ARBA00023136"/>
    </source>
</evidence>
<sequence>MNLFRKKSVDQLLEAAEKTGLNKKLTAIDLAALAIGSVVGTGIFVSTGEGALRAGPGVIISYIIGGITAALAAFIFAELVTMFPVAGSTYTYSYVAFGELIAWIIGWDLLLEYLVSASAVASGWSGTFVGLLKSFGITLPEAITKPPISGGIMDLPAILITAFVAWILYIGVRESATTNNIIVLVKIGVILLFLFLGFSHVKLSNLTPFAPYGWKGIMSAAAIIFFAYIGFDAVSTAAEETKNPTRDVPLGLVMAMVVILTLYISVAVVLVGMVPYKTIIPDNALPGALMSIGINWGSALVATGAAVGMISTLLITLYGQIRIFMVMARDGLLPEVFSHIHPKYRTPHINTVITSLVAAIIAGFLPLDIIIELCNIGTLSVFVIVSIGILVLRVKMPNVERKFRVPAVWLVAPLTAAFSLYLMASLPWVTWLRFGIWMLVGLIIYFAYGRYHSVLNVQK</sequence>
<evidence type="ECO:0000313" key="7">
    <source>
        <dbReference type="EMBL" id="KKC30294.1"/>
    </source>
</evidence>
<feature type="transmembrane region" description="Helical" evidence="6">
    <location>
        <begin position="406"/>
        <end position="424"/>
    </location>
</feature>
<feature type="transmembrane region" description="Helical" evidence="6">
    <location>
        <begin position="212"/>
        <end position="231"/>
    </location>
</feature>
<comment type="subcellular location">
    <subcellularLocation>
        <location evidence="1">Membrane</location>
        <topology evidence="1">Multi-pass membrane protein</topology>
    </subcellularLocation>
</comment>
<feature type="transmembrane region" description="Helical" evidence="6">
    <location>
        <begin position="59"/>
        <end position="80"/>
    </location>
</feature>
<dbReference type="Proteomes" id="UP000010146">
    <property type="component" value="Unassembled WGS sequence"/>
</dbReference>
<feature type="transmembrane region" description="Helical" evidence="6">
    <location>
        <begin position="430"/>
        <end position="448"/>
    </location>
</feature>
<feature type="transmembrane region" description="Helical" evidence="6">
    <location>
        <begin position="181"/>
        <end position="200"/>
    </location>
</feature>
<dbReference type="EMBL" id="ABXP02000042">
    <property type="protein sequence ID" value="KKC30294.1"/>
    <property type="molecule type" value="Genomic_DNA"/>
</dbReference>
<dbReference type="GO" id="GO:0015171">
    <property type="term" value="F:amino acid transmembrane transporter activity"/>
    <property type="evidence" value="ECO:0007669"/>
    <property type="project" value="TreeGrafter"/>
</dbReference>
<feature type="transmembrane region" description="Helical" evidence="6">
    <location>
        <begin position="296"/>
        <end position="319"/>
    </location>
</feature>
<gene>
    <name evidence="7" type="ORF">CDSM653_00773</name>
</gene>
<keyword evidence="2" id="KW-0813">Transport</keyword>
<keyword evidence="5 6" id="KW-0472">Membrane</keyword>
<evidence type="ECO:0000256" key="4">
    <source>
        <dbReference type="ARBA" id="ARBA00022989"/>
    </source>
</evidence>
<dbReference type="PANTHER" id="PTHR43243:SF4">
    <property type="entry name" value="CATIONIC AMINO ACID TRANSPORTER 4"/>
    <property type="match status" value="1"/>
</dbReference>
<dbReference type="AlphaFoldDB" id="A0A0F5PR29"/>
<organism evidence="7 8">
    <name type="scientific">Caldanaerobacter subterraneus subsp. pacificus DSM 12653</name>
    <dbReference type="NCBI Taxonomy" id="391606"/>
    <lineage>
        <taxon>Bacteria</taxon>
        <taxon>Bacillati</taxon>
        <taxon>Bacillota</taxon>
        <taxon>Clostridia</taxon>
        <taxon>Thermoanaerobacterales</taxon>
        <taxon>Thermoanaerobacteraceae</taxon>
        <taxon>Caldanaerobacter</taxon>
    </lineage>
</organism>
<reference evidence="7 8" key="2">
    <citation type="journal article" date="2015" name="BMC Genomics">
        <title>Analysis of three genomes within the thermophilic bacterial species Caldanaerobacter subterraneus with a focus on carbon monoxide dehydrogenase evolution and hydrolase diversity.</title>
        <authorList>
            <person name="Sant'Anna F.H."/>
            <person name="Lebedinsky A.V."/>
            <person name="Sokolova T.G."/>
            <person name="Robb F.T."/>
            <person name="Gonzalez J.M."/>
        </authorList>
    </citation>
    <scope>NUCLEOTIDE SEQUENCE [LARGE SCALE GENOMIC DNA]</scope>
    <source>
        <strain evidence="7 8">DSM 12653</strain>
    </source>
</reference>
<reference evidence="8" key="3">
    <citation type="submission" date="2015-02" db="EMBL/GenBank/DDBJ databases">
        <title>Genome analysis of three genomes within the thermophilic hydrogenogenic bacterial species Caldanaerobacter subterraneus.</title>
        <authorList>
            <person name="Sant'Anna F.H."/>
            <person name="Lebedinsky A."/>
            <person name="Sokolova T."/>
            <person name="Robb F.T."/>
            <person name="Gonzalez J.M."/>
        </authorList>
    </citation>
    <scope>NUCLEOTIDE SEQUENCE [LARGE SCALE GENOMIC DNA]</scope>
    <source>
        <strain evidence="8">DSM 12653</strain>
    </source>
</reference>
<dbReference type="RefSeq" id="WP_046159852.1">
    <property type="nucleotide sequence ID" value="NZ_ABXP02000042.1"/>
</dbReference>
<name>A0A0F5PR29_9THEO</name>
<dbReference type="GO" id="GO:0016020">
    <property type="term" value="C:membrane"/>
    <property type="evidence" value="ECO:0007669"/>
    <property type="project" value="UniProtKB-SubCell"/>
</dbReference>
<keyword evidence="3 6" id="KW-0812">Transmembrane</keyword>
<dbReference type="Gene3D" id="1.20.1740.10">
    <property type="entry name" value="Amino acid/polyamine transporter I"/>
    <property type="match status" value="1"/>
</dbReference>
<evidence type="ECO:0000256" key="2">
    <source>
        <dbReference type="ARBA" id="ARBA00022448"/>
    </source>
</evidence>
<dbReference type="PIRSF" id="PIRSF006060">
    <property type="entry name" value="AA_transporter"/>
    <property type="match status" value="1"/>
</dbReference>
<feature type="transmembrane region" description="Helical" evidence="6">
    <location>
        <begin position="252"/>
        <end position="276"/>
    </location>
</feature>
<comment type="caution">
    <text evidence="7">The sequence shown here is derived from an EMBL/GenBank/DDBJ whole genome shotgun (WGS) entry which is preliminary data.</text>
</comment>
<dbReference type="Pfam" id="PF13520">
    <property type="entry name" value="AA_permease_2"/>
    <property type="match status" value="1"/>
</dbReference>
<evidence type="ECO:0000256" key="6">
    <source>
        <dbReference type="SAM" id="Phobius"/>
    </source>
</evidence>
<dbReference type="InterPro" id="IPR002293">
    <property type="entry name" value="AA/rel_permease1"/>
</dbReference>
<feature type="transmembrane region" description="Helical" evidence="6">
    <location>
        <begin position="349"/>
        <end position="370"/>
    </location>
</feature>
<feature type="transmembrane region" description="Helical" evidence="6">
    <location>
        <begin position="27"/>
        <end position="47"/>
    </location>
</feature>
<keyword evidence="4 6" id="KW-1133">Transmembrane helix</keyword>
<proteinExistence type="predicted"/>
<feature type="transmembrane region" description="Helical" evidence="6">
    <location>
        <begin position="376"/>
        <end position="394"/>
    </location>
</feature>
<reference evidence="7 8" key="1">
    <citation type="submission" date="2008-07" db="EMBL/GenBank/DDBJ databases">
        <authorList>
            <person name="Gonzalez J."/>
            <person name="Sokolova T."/>
            <person name="Ferriera S."/>
            <person name="Johnson J."/>
            <person name="Kravitz S."/>
            <person name="Beeson K."/>
            <person name="Sutton G."/>
            <person name="Rogers Y.-H."/>
            <person name="Friedman R."/>
            <person name="Frazier M."/>
            <person name="Venter J.C."/>
        </authorList>
    </citation>
    <scope>NUCLEOTIDE SEQUENCE [LARGE SCALE GENOMIC DNA]</scope>
    <source>
        <strain evidence="7 8">DSM 12653</strain>
    </source>
</reference>
<evidence type="ECO:0000256" key="1">
    <source>
        <dbReference type="ARBA" id="ARBA00004141"/>
    </source>
</evidence>
<evidence type="ECO:0000313" key="8">
    <source>
        <dbReference type="Proteomes" id="UP000010146"/>
    </source>
</evidence>
<evidence type="ECO:0000256" key="3">
    <source>
        <dbReference type="ARBA" id="ARBA00022692"/>
    </source>
</evidence>
<feature type="transmembrane region" description="Helical" evidence="6">
    <location>
        <begin position="148"/>
        <end position="169"/>
    </location>
</feature>
<accession>A0A0F5PR29</accession>
<feature type="transmembrane region" description="Helical" evidence="6">
    <location>
        <begin position="92"/>
        <end position="110"/>
    </location>
</feature>
<protein>
    <submittedName>
        <fullName evidence="7">Amino acid transporter</fullName>
    </submittedName>
</protein>
<dbReference type="PANTHER" id="PTHR43243">
    <property type="entry name" value="INNER MEMBRANE TRANSPORTER YGJI-RELATED"/>
    <property type="match status" value="1"/>
</dbReference>